<dbReference type="AlphaFoldDB" id="A0A1D6H425"/>
<evidence type="ECO:0000313" key="6">
    <source>
        <dbReference type="Proteomes" id="UP000007305"/>
    </source>
</evidence>
<feature type="compositionally biased region" description="Low complexity" evidence="3">
    <location>
        <begin position="64"/>
        <end position="73"/>
    </location>
</feature>
<keyword evidence="6" id="KW-1185">Reference proteome</keyword>
<feature type="region of interest" description="Disordered" evidence="3">
    <location>
        <begin position="1"/>
        <end position="81"/>
    </location>
</feature>
<reference evidence="6" key="1">
    <citation type="journal article" date="2009" name="Science">
        <title>The B73 maize genome: complexity, diversity, and dynamics.</title>
        <authorList>
            <person name="Schnable P.S."/>
            <person name="Ware D."/>
            <person name="Fulton R.S."/>
            <person name="Stein J.C."/>
            <person name="Wei F."/>
            <person name="Pasternak S."/>
            <person name="Liang C."/>
            <person name="Zhang J."/>
            <person name="Fulton L."/>
            <person name="Graves T.A."/>
            <person name="Minx P."/>
            <person name="Reily A.D."/>
            <person name="Courtney L."/>
            <person name="Kruchowski S.S."/>
            <person name="Tomlinson C."/>
            <person name="Strong C."/>
            <person name="Delehaunty K."/>
            <person name="Fronick C."/>
            <person name="Courtney B."/>
            <person name="Rock S.M."/>
            <person name="Belter E."/>
            <person name="Du F."/>
            <person name="Kim K."/>
            <person name="Abbott R.M."/>
            <person name="Cotton M."/>
            <person name="Levy A."/>
            <person name="Marchetto P."/>
            <person name="Ochoa K."/>
            <person name="Jackson S.M."/>
            <person name="Gillam B."/>
            <person name="Chen W."/>
            <person name="Yan L."/>
            <person name="Higginbotham J."/>
            <person name="Cardenas M."/>
            <person name="Waligorski J."/>
            <person name="Applebaum E."/>
            <person name="Phelps L."/>
            <person name="Falcone J."/>
            <person name="Kanchi K."/>
            <person name="Thane T."/>
            <person name="Scimone A."/>
            <person name="Thane N."/>
            <person name="Henke J."/>
            <person name="Wang T."/>
            <person name="Ruppert J."/>
            <person name="Shah N."/>
            <person name="Rotter K."/>
            <person name="Hodges J."/>
            <person name="Ingenthron E."/>
            <person name="Cordes M."/>
            <person name="Kohlberg S."/>
            <person name="Sgro J."/>
            <person name="Delgado B."/>
            <person name="Mead K."/>
            <person name="Chinwalla A."/>
            <person name="Leonard S."/>
            <person name="Crouse K."/>
            <person name="Collura K."/>
            <person name="Kudrna D."/>
            <person name="Currie J."/>
            <person name="He R."/>
            <person name="Angelova A."/>
            <person name="Rajasekar S."/>
            <person name="Mueller T."/>
            <person name="Lomeli R."/>
            <person name="Scara G."/>
            <person name="Ko A."/>
            <person name="Delaney K."/>
            <person name="Wissotski M."/>
            <person name="Lopez G."/>
            <person name="Campos D."/>
            <person name="Braidotti M."/>
            <person name="Ashley E."/>
            <person name="Golser W."/>
            <person name="Kim H."/>
            <person name="Lee S."/>
            <person name="Lin J."/>
            <person name="Dujmic Z."/>
            <person name="Kim W."/>
            <person name="Talag J."/>
            <person name="Zuccolo A."/>
            <person name="Fan C."/>
            <person name="Sebastian A."/>
            <person name="Kramer M."/>
            <person name="Spiegel L."/>
            <person name="Nascimento L."/>
            <person name="Zutavern T."/>
            <person name="Miller B."/>
            <person name="Ambroise C."/>
            <person name="Muller S."/>
            <person name="Spooner W."/>
            <person name="Narechania A."/>
            <person name="Ren L."/>
            <person name="Wei S."/>
            <person name="Kumari S."/>
            <person name="Faga B."/>
            <person name="Levy M.J."/>
            <person name="McMahan L."/>
            <person name="Van Buren P."/>
            <person name="Vaughn M.W."/>
            <person name="Ying K."/>
            <person name="Yeh C.-T."/>
            <person name="Emrich S.J."/>
            <person name="Jia Y."/>
            <person name="Kalyanaraman A."/>
            <person name="Hsia A.-P."/>
            <person name="Barbazuk W.B."/>
            <person name="Baucom R.S."/>
            <person name="Brutnell T.P."/>
            <person name="Carpita N.C."/>
            <person name="Chaparro C."/>
            <person name="Chia J.-M."/>
            <person name="Deragon J.-M."/>
            <person name="Estill J.C."/>
            <person name="Fu Y."/>
            <person name="Jeddeloh J.A."/>
            <person name="Han Y."/>
            <person name="Lee H."/>
            <person name="Li P."/>
            <person name="Lisch D.R."/>
            <person name="Liu S."/>
            <person name="Liu Z."/>
            <person name="Nagel D.H."/>
            <person name="McCann M.C."/>
            <person name="SanMiguel P."/>
            <person name="Myers A.M."/>
            <person name="Nettleton D."/>
            <person name="Nguyen J."/>
            <person name="Penning B.W."/>
            <person name="Ponnala L."/>
            <person name="Schneider K.L."/>
            <person name="Schwartz D.C."/>
            <person name="Sharma A."/>
            <person name="Soderlund C."/>
            <person name="Springer N.M."/>
            <person name="Sun Q."/>
            <person name="Wang H."/>
            <person name="Waterman M."/>
            <person name="Westerman R."/>
            <person name="Wolfgruber T.K."/>
            <person name="Yang L."/>
            <person name="Yu Y."/>
            <person name="Zhang L."/>
            <person name="Zhou S."/>
            <person name="Zhu Q."/>
            <person name="Bennetzen J.L."/>
            <person name="Dawe R.K."/>
            <person name="Jiang J."/>
            <person name="Jiang N."/>
            <person name="Presting G.G."/>
            <person name="Wessler S.R."/>
            <person name="Aluru S."/>
            <person name="Martienssen R.A."/>
            <person name="Clifton S.W."/>
            <person name="McCombie W.R."/>
            <person name="Wing R.A."/>
            <person name="Wilson R.K."/>
        </authorList>
    </citation>
    <scope>NUCLEOTIDE SEQUENCE [LARGE SCALE GENOMIC DNA]</scope>
    <source>
        <strain evidence="6">cv. B73</strain>
    </source>
</reference>
<dbReference type="GO" id="GO:0032266">
    <property type="term" value="F:phosphatidylinositol-3-phosphate binding"/>
    <property type="evidence" value="ECO:0000318"/>
    <property type="project" value="GO_Central"/>
</dbReference>
<protein>
    <submittedName>
        <fullName evidence="4">Autophagy-related protein 18a</fullName>
    </submittedName>
</protein>
<evidence type="ECO:0000313" key="4">
    <source>
        <dbReference type="EMBL" id="AQK69578.1"/>
    </source>
</evidence>
<evidence type="ECO:0000256" key="3">
    <source>
        <dbReference type="SAM" id="MobiDB-lite"/>
    </source>
</evidence>
<dbReference type="GO" id="GO:0030674">
    <property type="term" value="F:protein-macromolecule adaptor activity"/>
    <property type="evidence" value="ECO:0000318"/>
    <property type="project" value="GO_Central"/>
</dbReference>
<keyword evidence="1" id="KW-0853">WD repeat</keyword>
<name>A0A1D6H425_MAIZE</name>
<dbReference type="PANTHER" id="PTHR11227">
    <property type="entry name" value="WD-REPEAT PROTEIN INTERACTING WITH PHOSPHOINOSIDES WIPI -RELATED"/>
    <property type="match status" value="1"/>
</dbReference>
<proteinExistence type="predicted"/>
<dbReference type="GO" id="GO:0080025">
    <property type="term" value="F:phosphatidylinositol-3,5-bisphosphate binding"/>
    <property type="evidence" value="ECO:0000318"/>
    <property type="project" value="GO_Central"/>
</dbReference>
<dbReference type="STRING" id="4577.A0A1D6H425"/>
<dbReference type="GO" id="GO:0061723">
    <property type="term" value="P:glycophagy"/>
    <property type="evidence" value="ECO:0000318"/>
    <property type="project" value="GO_Central"/>
</dbReference>
<dbReference type="GO" id="GO:0000425">
    <property type="term" value="P:pexophagy"/>
    <property type="evidence" value="ECO:0000318"/>
    <property type="project" value="GO_Central"/>
</dbReference>
<dbReference type="EMBL" id="CM000781">
    <property type="protein sequence ID" value="AQK69578.1"/>
    <property type="molecule type" value="Genomic_DNA"/>
</dbReference>
<accession>A0A3L6EL13</accession>
<dbReference type="Gramene" id="Zm00001eb236100_T001">
    <property type="protein sequence ID" value="Zm00001eb236100_P001"/>
    <property type="gene ID" value="Zm00001eb236100"/>
</dbReference>
<sequence length="171" mass="17842">MATPASTPTPPNPNLVSGNPPSLLLQQQQEEEVPEPVPETAPMPLTTSIDPTPSGGEESESDDSSSVWSTPSSAPTPVPAPTLAPAAKDILHISFNQDYGFFTAGTNSGFHIYNCDPFREIFRQDLAVEGGVGVGGGGGGIDVVEMLFRCNILALVGGGDNPHYPPNKVMI</sequence>
<reference evidence="4" key="2">
    <citation type="submission" date="2015-12" db="EMBL/GenBank/DDBJ databases">
        <title>Update maize B73 reference genome by single molecule sequencing technologies.</title>
        <authorList>
            <consortium name="Maize Genome Sequencing Project"/>
            <person name="Ware D."/>
        </authorList>
    </citation>
    <scope>NUCLEOTIDE SEQUENCE</scope>
    <source>
        <tissue evidence="4">Seedling</tissue>
    </source>
</reference>
<dbReference type="GO" id="GO:0034497">
    <property type="term" value="P:protein localization to phagophore assembly site"/>
    <property type="evidence" value="ECO:0000318"/>
    <property type="project" value="GO_Central"/>
</dbReference>
<dbReference type="GO" id="GO:0005829">
    <property type="term" value="C:cytosol"/>
    <property type="evidence" value="ECO:0000318"/>
    <property type="project" value="GO_Central"/>
</dbReference>
<dbReference type="InterPro" id="IPR048720">
    <property type="entry name" value="PROPPIN"/>
</dbReference>
<reference evidence="5" key="4">
    <citation type="submission" date="2021-05" db="UniProtKB">
        <authorList>
            <consortium name="EnsemblPlants"/>
        </authorList>
    </citation>
    <scope>IDENTIFICATION</scope>
    <source>
        <strain evidence="5">cv. B73</strain>
    </source>
</reference>
<reference evidence="5" key="3">
    <citation type="submission" date="2019-07" db="EMBL/GenBank/DDBJ databases">
        <authorList>
            <person name="Seetharam A."/>
            <person name="Woodhouse M."/>
            <person name="Cannon E."/>
        </authorList>
    </citation>
    <scope>NUCLEOTIDE SEQUENCE [LARGE SCALE GENOMIC DNA]</scope>
    <source>
        <strain evidence="5">cv. B73</strain>
    </source>
</reference>
<evidence type="ECO:0000256" key="1">
    <source>
        <dbReference type="ARBA" id="ARBA00022574"/>
    </source>
</evidence>
<dbReference type="SMR" id="A0A1D6H425"/>
<evidence type="ECO:0000313" key="5">
    <source>
        <dbReference type="EnsemblPlants" id="Zm00001eb236100_P001"/>
    </source>
</evidence>
<keyword evidence="2" id="KW-0677">Repeat</keyword>
<dbReference type="Proteomes" id="UP000007305">
    <property type="component" value="Chromosome 5"/>
</dbReference>
<organism evidence="4">
    <name type="scientific">Zea mays</name>
    <name type="common">Maize</name>
    <dbReference type="NCBI Taxonomy" id="4577"/>
    <lineage>
        <taxon>Eukaryota</taxon>
        <taxon>Viridiplantae</taxon>
        <taxon>Streptophyta</taxon>
        <taxon>Embryophyta</taxon>
        <taxon>Tracheophyta</taxon>
        <taxon>Spermatophyta</taxon>
        <taxon>Magnoliopsida</taxon>
        <taxon>Liliopsida</taxon>
        <taxon>Poales</taxon>
        <taxon>Poaceae</taxon>
        <taxon>PACMAD clade</taxon>
        <taxon>Panicoideae</taxon>
        <taxon>Andropogonodae</taxon>
        <taxon>Andropogoneae</taxon>
        <taxon>Tripsacinae</taxon>
        <taxon>Zea</taxon>
    </lineage>
</organism>
<evidence type="ECO:0000256" key="2">
    <source>
        <dbReference type="ARBA" id="ARBA00022737"/>
    </source>
</evidence>
<gene>
    <name evidence="4" type="ORF">ZEAMMB73_Zm00001d015812</name>
</gene>
<dbReference type="GO" id="GO:0034045">
    <property type="term" value="C:phagophore assembly site membrane"/>
    <property type="evidence" value="ECO:0000318"/>
    <property type="project" value="GO_Central"/>
</dbReference>
<dbReference type="GO" id="GO:0000422">
    <property type="term" value="P:autophagy of mitochondrion"/>
    <property type="evidence" value="ECO:0000318"/>
    <property type="project" value="GO_Central"/>
</dbReference>
<accession>A0A1D6H425</accession>
<dbReference type="GO" id="GO:0044804">
    <property type="term" value="P:nucleophagy"/>
    <property type="evidence" value="ECO:0000318"/>
    <property type="project" value="GO_Central"/>
</dbReference>
<dbReference type="EnsemblPlants" id="Zm00001eb236100_T001">
    <property type="protein sequence ID" value="Zm00001eb236100_P001"/>
    <property type="gene ID" value="Zm00001eb236100"/>
</dbReference>